<evidence type="ECO:0000256" key="1">
    <source>
        <dbReference type="SAM" id="MobiDB-lite"/>
    </source>
</evidence>
<gene>
    <name evidence="2" type="ORF">NEOLI_005032</name>
</gene>
<dbReference type="InterPro" id="IPR019324">
    <property type="entry name" value="MPP6"/>
</dbReference>
<dbReference type="Pfam" id="PF10175">
    <property type="entry name" value="MPP6"/>
    <property type="match status" value="1"/>
</dbReference>
<feature type="compositionally biased region" description="Acidic residues" evidence="1">
    <location>
        <begin position="91"/>
        <end position="101"/>
    </location>
</feature>
<feature type="region of interest" description="Disordered" evidence="1">
    <location>
        <begin position="1"/>
        <end position="40"/>
    </location>
</feature>
<dbReference type="Proteomes" id="UP000186594">
    <property type="component" value="Unassembled WGS sequence"/>
</dbReference>
<evidence type="ECO:0000313" key="3">
    <source>
        <dbReference type="Proteomes" id="UP000186594"/>
    </source>
</evidence>
<sequence length="133" mass="15512">MTSREEPKEAGLSAKVMSMKFMQRAQDAEERKRVEERQEREYSEAHWHLTFVEGKEEKRDDKVVYEPSYGAFEEDFGRVSGRVKFGLGIEDEASEEEMESEEDKKAEERAIAKKLRKMTSLSGEKGDKRGRKK</sequence>
<comment type="caution">
    <text evidence="2">The sequence shown here is derived from an EMBL/GenBank/DDBJ whole genome shotgun (WGS) entry which is preliminary data.</text>
</comment>
<evidence type="ECO:0000313" key="2">
    <source>
        <dbReference type="EMBL" id="OLL22931.1"/>
    </source>
</evidence>
<dbReference type="PANTHER" id="PTHR13582:SF0">
    <property type="entry name" value="M-PHASE PHOSPHOPROTEIN 6"/>
    <property type="match status" value="1"/>
</dbReference>
<keyword evidence="3" id="KW-1185">Reference proteome</keyword>
<proteinExistence type="predicted"/>
<organism evidence="2 3">
    <name type="scientific">Neolecta irregularis (strain DAH-3)</name>
    <dbReference type="NCBI Taxonomy" id="1198029"/>
    <lineage>
        <taxon>Eukaryota</taxon>
        <taxon>Fungi</taxon>
        <taxon>Dikarya</taxon>
        <taxon>Ascomycota</taxon>
        <taxon>Taphrinomycotina</taxon>
        <taxon>Neolectales</taxon>
        <taxon>Neolectaceae</taxon>
        <taxon>Neolecta</taxon>
    </lineage>
</organism>
<dbReference type="GO" id="GO:0000460">
    <property type="term" value="P:maturation of 5.8S rRNA"/>
    <property type="evidence" value="ECO:0007669"/>
    <property type="project" value="TreeGrafter"/>
</dbReference>
<dbReference type="AlphaFoldDB" id="A0A1U7LK83"/>
<feature type="compositionally biased region" description="Basic and acidic residues" evidence="1">
    <location>
        <begin position="102"/>
        <end position="111"/>
    </location>
</feature>
<protein>
    <submittedName>
        <fullName evidence="2">M-phase phosphoprotein 6</fullName>
    </submittedName>
</protein>
<accession>A0A1U7LK83</accession>
<dbReference type="PANTHER" id="PTHR13582">
    <property type="entry name" value="M-PHASE PHOSPHOPROTEIN 6"/>
    <property type="match status" value="1"/>
</dbReference>
<dbReference type="OMA" id="YSEAHWH"/>
<feature type="region of interest" description="Disordered" evidence="1">
    <location>
        <begin position="91"/>
        <end position="133"/>
    </location>
</feature>
<feature type="compositionally biased region" description="Basic and acidic residues" evidence="1">
    <location>
        <begin position="26"/>
        <end position="40"/>
    </location>
</feature>
<name>A0A1U7LK83_NEOID</name>
<dbReference type="EMBL" id="LXFE01002609">
    <property type="protein sequence ID" value="OLL22931.1"/>
    <property type="molecule type" value="Genomic_DNA"/>
</dbReference>
<reference evidence="2 3" key="1">
    <citation type="submission" date="2016-04" db="EMBL/GenBank/DDBJ databases">
        <title>Evolutionary innovation and constraint leading to complex multicellularity in the Ascomycota.</title>
        <authorList>
            <person name="Cisse O."/>
            <person name="Nguyen A."/>
            <person name="Hewitt D.A."/>
            <person name="Jedd G."/>
            <person name="Stajich J.E."/>
        </authorList>
    </citation>
    <scope>NUCLEOTIDE SEQUENCE [LARGE SCALE GENOMIC DNA]</scope>
    <source>
        <strain evidence="2 3">DAH-3</strain>
    </source>
</reference>